<name>A0AA38FJ61_TAXCH</name>
<evidence type="ECO:0000313" key="2">
    <source>
        <dbReference type="EMBL" id="KAH9304406.1"/>
    </source>
</evidence>
<keyword evidence="1" id="KW-0479">Metal-binding</keyword>
<keyword evidence="3" id="KW-1185">Reference proteome</keyword>
<gene>
    <name evidence="2" type="ORF">KI387_008810</name>
</gene>
<dbReference type="Gene3D" id="3.30.70.100">
    <property type="match status" value="1"/>
</dbReference>
<organism evidence="2 3">
    <name type="scientific">Taxus chinensis</name>
    <name type="common">Chinese yew</name>
    <name type="synonym">Taxus wallichiana var. chinensis</name>
    <dbReference type="NCBI Taxonomy" id="29808"/>
    <lineage>
        <taxon>Eukaryota</taxon>
        <taxon>Viridiplantae</taxon>
        <taxon>Streptophyta</taxon>
        <taxon>Embryophyta</taxon>
        <taxon>Tracheophyta</taxon>
        <taxon>Spermatophyta</taxon>
        <taxon>Pinopsida</taxon>
        <taxon>Pinidae</taxon>
        <taxon>Conifers II</taxon>
        <taxon>Cupressales</taxon>
        <taxon>Taxaceae</taxon>
        <taxon>Taxus</taxon>
    </lineage>
</organism>
<dbReference type="PANTHER" id="PTHR45811">
    <property type="entry name" value="COPPER TRANSPORT PROTEIN FAMILY-RELATED"/>
    <property type="match status" value="1"/>
</dbReference>
<evidence type="ECO:0008006" key="4">
    <source>
        <dbReference type="Google" id="ProtNLM"/>
    </source>
</evidence>
<sequence>MYGSNLQKVAVKLAINAAAGVQGVDSVAVDMEKNKITVIGAVDPLFLSSKFRKFGFTEVVSEEKKSESDAEIEEENKAQVQRIVFVLSKPSEYTVVV</sequence>
<dbReference type="AlphaFoldDB" id="A0AA38FJ61"/>
<dbReference type="PANTHER" id="PTHR45811:SF49">
    <property type="entry name" value="OS04G0667600 PROTEIN"/>
    <property type="match status" value="1"/>
</dbReference>
<dbReference type="InterPro" id="IPR051863">
    <property type="entry name" value="HIPP"/>
</dbReference>
<protein>
    <recommendedName>
        <fullName evidence="4">HMA domain-containing protein</fullName>
    </recommendedName>
</protein>
<proteinExistence type="predicted"/>
<comment type="caution">
    <text evidence="2">The sequence shown here is derived from an EMBL/GenBank/DDBJ whole genome shotgun (WGS) entry which is preliminary data.</text>
</comment>
<evidence type="ECO:0000313" key="3">
    <source>
        <dbReference type="Proteomes" id="UP000824469"/>
    </source>
</evidence>
<reference evidence="2 3" key="1">
    <citation type="journal article" date="2021" name="Nat. Plants">
        <title>The Taxus genome provides insights into paclitaxel biosynthesis.</title>
        <authorList>
            <person name="Xiong X."/>
            <person name="Gou J."/>
            <person name="Liao Q."/>
            <person name="Li Y."/>
            <person name="Zhou Q."/>
            <person name="Bi G."/>
            <person name="Li C."/>
            <person name="Du R."/>
            <person name="Wang X."/>
            <person name="Sun T."/>
            <person name="Guo L."/>
            <person name="Liang H."/>
            <person name="Lu P."/>
            <person name="Wu Y."/>
            <person name="Zhang Z."/>
            <person name="Ro D.K."/>
            <person name="Shang Y."/>
            <person name="Huang S."/>
            <person name="Yan J."/>
        </authorList>
    </citation>
    <scope>NUCLEOTIDE SEQUENCE [LARGE SCALE GENOMIC DNA]</scope>
    <source>
        <strain evidence="2">Ta-2019</strain>
    </source>
</reference>
<feature type="non-terminal residue" evidence="2">
    <location>
        <position position="1"/>
    </location>
</feature>
<accession>A0AA38FJ61</accession>
<dbReference type="Proteomes" id="UP000824469">
    <property type="component" value="Unassembled WGS sequence"/>
</dbReference>
<dbReference type="EMBL" id="JAHRHJ020000008">
    <property type="protein sequence ID" value="KAH9304406.1"/>
    <property type="molecule type" value="Genomic_DNA"/>
</dbReference>
<evidence type="ECO:0000256" key="1">
    <source>
        <dbReference type="ARBA" id="ARBA00022723"/>
    </source>
</evidence>
<dbReference type="GO" id="GO:0046872">
    <property type="term" value="F:metal ion binding"/>
    <property type="evidence" value="ECO:0007669"/>
    <property type="project" value="UniProtKB-KW"/>
</dbReference>